<dbReference type="EMBL" id="LAZR01049411">
    <property type="protein sequence ID" value="KKK89708.1"/>
    <property type="molecule type" value="Genomic_DNA"/>
</dbReference>
<name>A0A0F8Z7J3_9ZZZZ</name>
<dbReference type="AlphaFoldDB" id="A0A0F8Z7J3"/>
<proteinExistence type="predicted"/>
<sequence>MPFHVGEDVVHARFGEGVVTALEPGGVVVVSFAGDGAERKLMADYAPLRPK</sequence>
<gene>
    <name evidence="1" type="ORF">LCGC14_2730390</name>
</gene>
<protein>
    <recommendedName>
        <fullName evidence="2">DUF3553 domain-containing protein</fullName>
    </recommendedName>
</protein>
<evidence type="ECO:0000313" key="1">
    <source>
        <dbReference type="EMBL" id="KKK89708.1"/>
    </source>
</evidence>
<organism evidence="1">
    <name type="scientific">marine sediment metagenome</name>
    <dbReference type="NCBI Taxonomy" id="412755"/>
    <lineage>
        <taxon>unclassified sequences</taxon>
        <taxon>metagenomes</taxon>
        <taxon>ecological metagenomes</taxon>
    </lineage>
</organism>
<reference evidence="1" key="1">
    <citation type="journal article" date="2015" name="Nature">
        <title>Complex archaea that bridge the gap between prokaryotes and eukaryotes.</title>
        <authorList>
            <person name="Spang A."/>
            <person name="Saw J.H."/>
            <person name="Jorgensen S.L."/>
            <person name="Zaremba-Niedzwiedzka K."/>
            <person name="Martijn J."/>
            <person name="Lind A.E."/>
            <person name="van Eijk R."/>
            <person name="Schleper C."/>
            <person name="Guy L."/>
            <person name="Ettema T.J."/>
        </authorList>
    </citation>
    <scope>NUCLEOTIDE SEQUENCE</scope>
</reference>
<evidence type="ECO:0008006" key="2">
    <source>
        <dbReference type="Google" id="ProtNLM"/>
    </source>
</evidence>
<accession>A0A0F8Z7J3</accession>
<comment type="caution">
    <text evidence="1">The sequence shown here is derived from an EMBL/GenBank/DDBJ whole genome shotgun (WGS) entry which is preliminary data.</text>
</comment>